<keyword evidence="1" id="KW-0472">Membrane</keyword>
<feature type="non-terminal residue" evidence="2">
    <location>
        <position position="647"/>
    </location>
</feature>
<keyword evidence="1" id="KW-1133">Transmembrane helix</keyword>
<proteinExistence type="predicted"/>
<comment type="caution">
    <text evidence="2">The sequence shown here is derived from an EMBL/GenBank/DDBJ whole genome shotgun (WGS) entry which is preliminary data.</text>
</comment>
<protein>
    <recommendedName>
        <fullName evidence="4">Ig-like domain-containing protein</fullName>
    </recommendedName>
</protein>
<evidence type="ECO:0000313" key="3">
    <source>
        <dbReference type="Proteomes" id="UP001497497"/>
    </source>
</evidence>
<evidence type="ECO:0000256" key="1">
    <source>
        <dbReference type="SAM" id="Phobius"/>
    </source>
</evidence>
<reference evidence="2 3" key="1">
    <citation type="submission" date="2024-04" db="EMBL/GenBank/DDBJ databases">
        <authorList>
            <consortium name="Genoscope - CEA"/>
            <person name="William W."/>
        </authorList>
    </citation>
    <scope>NUCLEOTIDE SEQUENCE [LARGE SCALE GENOMIC DNA]</scope>
</reference>
<accession>A0AAV2IIN4</accession>
<name>A0AAV2IIN4_LYMST</name>
<gene>
    <name evidence="2" type="ORF">GSLYS_00019905001</name>
</gene>
<evidence type="ECO:0000313" key="2">
    <source>
        <dbReference type="EMBL" id="CAL1546528.1"/>
    </source>
</evidence>
<sequence>VFCLHGSYFSILEDNFVIKMALLHHGLLVLLAMADVSLSQWSMDGKTQTFKFATNNHGYGNNIEWIFQNGDRDIVLFLCSSQNVRCDASDDKTLDLYSANITSNSSSYISVFTIKNVTLSLHNTQWFCEAESTENESFHEKSRFYLQVFAAAESPSCAEVKLLNESNIQIYCWTKKAFPGSMCLFTVKTNISAEYELKQGHISYTQEQNLTTLYYKTTCTLVVSAAILGPGAHMFRVVMYPNITSDITEEMKRSSEYTSSIHLGYPMARLGTDCEVQVYIAENKQSNCTCSDLSNSFLPTQIYWLANKSIIIEKEKLVFTAQRKKSFQCTISNYLNWTNTVDFRPNISYPPDTVRVNITKQVFDLCNDTNIVISGTCFVSESNPEPYITVNINNLSTDITSSKYEREYVFNKTMTNAGIYNISCLANSKEYSKNVSSITFVTIKGPSGNPHIFKNENVEKGEQATSLLKITKGATITCQSKGGYPILKNISLICGAEKTRTSNQDQATITLNIPNLTYGICECIVWQESKCLKNTSTVQFQIIKILNDDSTTVQLNDGAISGIVISGIVVVAATALIIFLVRRSNGKCLNKPRNKNQSERHNYNQVIAQYANTESHSYETLNVQASYVNVLPASPQFGDEQNVTLKQ</sequence>
<feature type="non-terminal residue" evidence="2">
    <location>
        <position position="1"/>
    </location>
</feature>
<keyword evidence="3" id="KW-1185">Reference proteome</keyword>
<evidence type="ECO:0008006" key="4">
    <source>
        <dbReference type="Google" id="ProtNLM"/>
    </source>
</evidence>
<organism evidence="2 3">
    <name type="scientific">Lymnaea stagnalis</name>
    <name type="common">Great pond snail</name>
    <name type="synonym">Helix stagnalis</name>
    <dbReference type="NCBI Taxonomy" id="6523"/>
    <lineage>
        <taxon>Eukaryota</taxon>
        <taxon>Metazoa</taxon>
        <taxon>Spiralia</taxon>
        <taxon>Lophotrochozoa</taxon>
        <taxon>Mollusca</taxon>
        <taxon>Gastropoda</taxon>
        <taxon>Heterobranchia</taxon>
        <taxon>Euthyneura</taxon>
        <taxon>Panpulmonata</taxon>
        <taxon>Hygrophila</taxon>
        <taxon>Lymnaeoidea</taxon>
        <taxon>Lymnaeidae</taxon>
        <taxon>Lymnaea</taxon>
    </lineage>
</organism>
<dbReference type="EMBL" id="CAXITT010000824">
    <property type="protein sequence ID" value="CAL1546528.1"/>
    <property type="molecule type" value="Genomic_DNA"/>
</dbReference>
<dbReference type="Proteomes" id="UP001497497">
    <property type="component" value="Unassembled WGS sequence"/>
</dbReference>
<dbReference type="AlphaFoldDB" id="A0AAV2IIN4"/>
<feature type="transmembrane region" description="Helical" evidence="1">
    <location>
        <begin position="559"/>
        <end position="581"/>
    </location>
</feature>
<keyword evidence="1" id="KW-0812">Transmembrane</keyword>